<organism evidence="2 3">
    <name type="scientific">Colletotrichum lupini</name>
    <dbReference type="NCBI Taxonomy" id="145971"/>
    <lineage>
        <taxon>Eukaryota</taxon>
        <taxon>Fungi</taxon>
        <taxon>Dikarya</taxon>
        <taxon>Ascomycota</taxon>
        <taxon>Pezizomycotina</taxon>
        <taxon>Sordariomycetes</taxon>
        <taxon>Hypocreomycetidae</taxon>
        <taxon>Glomerellales</taxon>
        <taxon>Glomerellaceae</taxon>
        <taxon>Colletotrichum</taxon>
        <taxon>Colletotrichum acutatum species complex</taxon>
    </lineage>
</organism>
<keyword evidence="3" id="KW-1185">Reference proteome</keyword>
<feature type="region of interest" description="Disordered" evidence="1">
    <location>
        <begin position="95"/>
        <end position="119"/>
    </location>
</feature>
<accession>A0A9Q8SH96</accession>
<dbReference type="Proteomes" id="UP000830671">
    <property type="component" value="Chromosome 2"/>
</dbReference>
<dbReference type="RefSeq" id="XP_049138903.1">
    <property type="nucleotide sequence ID" value="XM_049281760.1"/>
</dbReference>
<dbReference type="AlphaFoldDB" id="A0A9Q8SH96"/>
<evidence type="ECO:0000313" key="3">
    <source>
        <dbReference type="Proteomes" id="UP000830671"/>
    </source>
</evidence>
<reference evidence="2" key="1">
    <citation type="journal article" date="2021" name="Mol. Plant Microbe Interact.">
        <title>Complete Genome Sequence of the Plant-Pathogenic Fungus Colletotrichum lupini.</title>
        <authorList>
            <person name="Baroncelli R."/>
            <person name="Pensec F."/>
            <person name="Da Lio D."/>
            <person name="Boufleur T."/>
            <person name="Vicente I."/>
            <person name="Sarrocco S."/>
            <person name="Picot A."/>
            <person name="Baraldi E."/>
            <person name="Sukno S."/>
            <person name="Thon M."/>
            <person name="Le Floch G."/>
        </authorList>
    </citation>
    <scope>NUCLEOTIDE SEQUENCE</scope>
    <source>
        <strain evidence="2">IMI 504893</strain>
    </source>
</reference>
<protein>
    <submittedName>
        <fullName evidence="2">Uncharacterized protein</fullName>
    </submittedName>
</protein>
<dbReference type="EMBL" id="CP019474">
    <property type="protein sequence ID" value="UQC77264.1"/>
    <property type="molecule type" value="Genomic_DNA"/>
</dbReference>
<name>A0A9Q8SH96_9PEZI</name>
<evidence type="ECO:0000313" key="2">
    <source>
        <dbReference type="EMBL" id="UQC77264.1"/>
    </source>
</evidence>
<proteinExistence type="predicted"/>
<evidence type="ECO:0000256" key="1">
    <source>
        <dbReference type="SAM" id="MobiDB-lite"/>
    </source>
</evidence>
<gene>
    <name evidence="2" type="ORF">CLUP02_02731</name>
</gene>
<feature type="compositionally biased region" description="Polar residues" evidence="1">
    <location>
        <begin position="102"/>
        <end position="113"/>
    </location>
</feature>
<dbReference type="GeneID" id="73336770"/>
<dbReference type="KEGG" id="clup:CLUP02_02731"/>
<sequence>MRIKGKDGKRMTNPASCFDDVFAAAVHLYTPLYKGSRQIAPLTPLARSGTHQNKTQIFTISKPTKNPKFRDPQWRSIGEWGLALLEKNLTESVGASDGASGFDQNRSPQTVPTSREYEASMSLHSSVLHGSSELHHTRRCSNSCRRLDGSTPSTPWTCPFALRLGAARNSLPPRLSIQPGRLRASHPASRERLRQVPINHVRKTTSSVVRNLPLPPRGALSNTPLHPLPPLNPAVTDPEQKPWSAVFQALPLLHGSFLIFAPCETPCEPSQNEPAPIKRPKSPLSPPPAPAYRIAIRRRVGGLATTHPARCAGYTSSPFSCTLHRLHIMLRTANRPPPTVRQGALKSPSAHRTILLPGKHAEQGITFRFNCLRSSPMQRMPQTHDTLISPVLNVPKRPFPRLLQSSDQPLAKDIRRLSASVLDS</sequence>